<reference evidence="1 2" key="1">
    <citation type="submission" date="2013-02" db="EMBL/GenBank/DDBJ databases">
        <title>The complete genome sequence of Corynebacterium vitaeruminis DSM 20294.</title>
        <authorList>
            <person name="Ruckert C."/>
            <person name="Albersmeier A."/>
            <person name="Kalinowski J."/>
        </authorList>
    </citation>
    <scope>NUCLEOTIDE SEQUENCE [LARGE SCALE GENOMIC DNA]</scope>
    <source>
        <strain evidence="2">ATCC 10234</strain>
    </source>
</reference>
<dbReference type="KEGG" id="cvt:B843_08310"/>
<sequence length="126" mass="13952">MTTWPAETIEKIAASDDFHIAPYHADGKTTGTLTWIWSVVVDGRLFVRAYNGTSGRWYRSAMAQRAGKITSAGEGFEVEFTPIDDAELCDRIDAAYEKKYAGSPYLPPMIDSARRAATVEVTPRES</sequence>
<evidence type="ECO:0000313" key="1">
    <source>
        <dbReference type="EMBL" id="AHI23047.1"/>
    </source>
</evidence>
<dbReference type="Proteomes" id="UP000019222">
    <property type="component" value="Chromosome"/>
</dbReference>
<protein>
    <recommendedName>
        <fullName evidence="3">DUF2255 domain-containing protein</fullName>
    </recommendedName>
</protein>
<dbReference type="Pfam" id="PF10012">
    <property type="entry name" value="DUF2255"/>
    <property type="match status" value="1"/>
</dbReference>
<dbReference type="InterPro" id="IPR016888">
    <property type="entry name" value="UCP028498"/>
</dbReference>
<dbReference type="PIRSF" id="PIRSF028498">
    <property type="entry name" value="UCP028498"/>
    <property type="match status" value="1"/>
</dbReference>
<dbReference type="eggNOG" id="COG4334">
    <property type="taxonomic scope" value="Bacteria"/>
</dbReference>
<dbReference type="AlphaFoldDB" id="W5Y1H5"/>
<keyword evidence="2" id="KW-1185">Reference proteome</keyword>
<dbReference type="PATRIC" id="fig|1224164.3.peg.1675"/>
<dbReference type="RefSeq" id="WP_025253064.1">
    <property type="nucleotide sequence ID" value="NZ_CP004353.1"/>
</dbReference>
<dbReference type="HOGENOM" id="CLU_133265_0_0_11"/>
<name>W5Y1H5_9CORY</name>
<dbReference type="STRING" id="1224164.B843_08310"/>
<organism evidence="1 2">
    <name type="scientific">Corynebacterium vitaeruminis DSM 20294</name>
    <dbReference type="NCBI Taxonomy" id="1224164"/>
    <lineage>
        <taxon>Bacteria</taxon>
        <taxon>Bacillati</taxon>
        <taxon>Actinomycetota</taxon>
        <taxon>Actinomycetes</taxon>
        <taxon>Mycobacteriales</taxon>
        <taxon>Corynebacteriaceae</taxon>
        <taxon>Corynebacterium</taxon>
    </lineage>
</organism>
<dbReference type="EMBL" id="CP004353">
    <property type="protein sequence ID" value="AHI23047.1"/>
    <property type="molecule type" value="Genomic_DNA"/>
</dbReference>
<accession>W5Y1H5</accession>
<evidence type="ECO:0000313" key="2">
    <source>
        <dbReference type="Proteomes" id="UP000019222"/>
    </source>
</evidence>
<gene>
    <name evidence="1" type="ORF">B843_08310</name>
</gene>
<evidence type="ECO:0008006" key="3">
    <source>
        <dbReference type="Google" id="ProtNLM"/>
    </source>
</evidence>
<proteinExistence type="predicted"/>